<organism evidence="1 2">
    <name type="scientific">Flavobacterium chungnamense</name>
    <dbReference type="NCBI Taxonomy" id="706182"/>
    <lineage>
        <taxon>Bacteria</taxon>
        <taxon>Pseudomonadati</taxon>
        <taxon>Bacteroidota</taxon>
        <taxon>Flavobacteriia</taxon>
        <taxon>Flavobacteriales</taxon>
        <taxon>Flavobacteriaceae</taxon>
        <taxon>Flavobacterium</taxon>
    </lineage>
</organism>
<protein>
    <recommendedName>
        <fullName evidence="3">Carboxypeptidase-like regulatory domain-containing protein</fullName>
    </recommendedName>
</protein>
<dbReference type="Proteomes" id="UP001500426">
    <property type="component" value="Unassembled WGS sequence"/>
</dbReference>
<comment type="caution">
    <text evidence="1">The sequence shown here is derived from an EMBL/GenBank/DDBJ whole genome shotgun (WGS) entry which is preliminary data.</text>
</comment>
<evidence type="ECO:0000313" key="2">
    <source>
        <dbReference type="Proteomes" id="UP001500426"/>
    </source>
</evidence>
<evidence type="ECO:0000313" key="1">
    <source>
        <dbReference type="EMBL" id="GAA4041765.1"/>
    </source>
</evidence>
<dbReference type="RefSeq" id="WP_345089645.1">
    <property type="nucleotide sequence ID" value="NZ_BAABCS010000003.1"/>
</dbReference>
<proteinExistence type="predicted"/>
<reference evidence="2" key="1">
    <citation type="journal article" date="2019" name="Int. J. Syst. Evol. Microbiol.">
        <title>The Global Catalogue of Microorganisms (GCM) 10K type strain sequencing project: providing services to taxonomists for standard genome sequencing and annotation.</title>
        <authorList>
            <consortium name="The Broad Institute Genomics Platform"/>
            <consortium name="The Broad Institute Genome Sequencing Center for Infectious Disease"/>
            <person name="Wu L."/>
            <person name="Ma J."/>
        </authorList>
    </citation>
    <scope>NUCLEOTIDE SEQUENCE [LARGE SCALE GENOMIC DNA]</scope>
    <source>
        <strain evidence="2">JCM 17068</strain>
    </source>
</reference>
<accession>A0ABP7UEX7</accession>
<gene>
    <name evidence="1" type="ORF">GCM10022388_03060</name>
</gene>
<dbReference type="EMBL" id="BAABCS010000003">
    <property type="protein sequence ID" value="GAA4041765.1"/>
    <property type="molecule type" value="Genomic_DNA"/>
</dbReference>
<sequence length="385" mass="44726">MKYFIAFVFLFFSSHLYSQEVEKSIILKDADTNLAIEDATVLVLKTKQLNLSNAEGKVSFLLKGISNIQITHTSYVSQTIRSTILKEKETVIFLKSSFNKLDEIILTKQHPQKILASLIENSSKKLTVPARLKVYSREFFKRNGVYSNYNDGLMNFQLSGKPNDFSTTILVEQNRSFGLVEDYIMDELVGYNLNNIMQNYYNFKYLNPLLEPKAKKEYDFLVKAHPVNEDYYVMTAIPADISSAMLDDYTITYDRKRKIIIEVSSEISPTSFAKAKDKTGKNGKHIYKSFFKTMYRFDSNNYYLIGSKEEIGYEKIFKNKTTDIEVRNYFITTNFSNQNYSFKESEVFKDKTLFNKKNTILSNYWEISGMVATEEEEKIILSIDD</sequence>
<name>A0ABP7UEX7_9FLAO</name>
<keyword evidence="2" id="KW-1185">Reference proteome</keyword>
<evidence type="ECO:0008006" key="3">
    <source>
        <dbReference type="Google" id="ProtNLM"/>
    </source>
</evidence>